<name>A0A077M3Z6_9MICO</name>
<dbReference type="AlphaFoldDB" id="A0A077M3Z6"/>
<comment type="caution">
    <text evidence="1">The sequence shown here is derived from an EMBL/GenBank/DDBJ whole genome shotgun (WGS) entry which is preliminary data.</text>
</comment>
<dbReference type="EMBL" id="CAJB01000294">
    <property type="protein sequence ID" value="CCH78875.1"/>
    <property type="molecule type" value="Genomic_DNA"/>
</dbReference>
<accession>A0A077M3Z6</accession>
<reference evidence="1 2" key="1">
    <citation type="journal article" date="2013" name="ISME J.">
        <title>A metabolic model for members of the genus Tetrasphaera involved in enhanced biological phosphorus removal.</title>
        <authorList>
            <person name="Kristiansen R."/>
            <person name="Nguyen H.T.T."/>
            <person name="Saunders A.M."/>
            <person name="Nielsen J.L."/>
            <person name="Wimmer R."/>
            <person name="Le V.Q."/>
            <person name="McIlroy S.J."/>
            <person name="Petrovski S."/>
            <person name="Seviour R.J."/>
            <person name="Calteau A."/>
            <person name="Nielsen K.L."/>
            <person name="Nielsen P.H."/>
        </authorList>
    </citation>
    <scope>NUCLEOTIDE SEQUENCE [LARGE SCALE GENOMIC DNA]</scope>
    <source>
        <strain evidence="1 2">T1-X7</strain>
    </source>
</reference>
<organism evidence="1 2">
    <name type="scientific">Nostocoides japonicum T1-X7</name>
    <dbReference type="NCBI Taxonomy" id="1194083"/>
    <lineage>
        <taxon>Bacteria</taxon>
        <taxon>Bacillati</taxon>
        <taxon>Actinomycetota</taxon>
        <taxon>Actinomycetes</taxon>
        <taxon>Micrococcales</taxon>
        <taxon>Intrasporangiaceae</taxon>
        <taxon>Nostocoides</taxon>
    </lineage>
</organism>
<protein>
    <submittedName>
        <fullName evidence="1">Uncharacterized protein</fullName>
    </submittedName>
</protein>
<gene>
    <name evidence="1" type="ORF">BN12_3630001</name>
</gene>
<keyword evidence="2" id="KW-1185">Reference proteome</keyword>
<proteinExistence type="predicted"/>
<evidence type="ECO:0000313" key="1">
    <source>
        <dbReference type="EMBL" id="CCH78875.1"/>
    </source>
</evidence>
<dbReference type="Proteomes" id="UP000035721">
    <property type="component" value="Unassembled WGS sequence"/>
</dbReference>
<sequence>MHRADLVAGLVLLVGVVVALTRLPRDRANNGG</sequence>
<evidence type="ECO:0000313" key="2">
    <source>
        <dbReference type="Proteomes" id="UP000035721"/>
    </source>
</evidence>